<proteinExistence type="predicted"/>
<feature type="non-terminal residue" evidence="1">
    <location>
        <position position="101"/>
    </location>
</feature>
<gene>
    <name evidence="1" type="ORF">g.2434</name>
</gene>
<evidence type="ECO:0000313" key="1">
    <source>
        <dbReference type="EMBL" id="JAS22946.1"/>
    </source>
</evidence>
<accession>A0A1B6DBB6</accession>
<dbReference type="AlphaFoldDB" id="A0A1B6DBB6"/>
<name>A0A1B6DBB6_9HEMI</name>
<organism evidence="1">
    <name type="scientific">Clastoptera arizonana</name>
    <name type="common">Arizona spittle bug</name>
    <dbReference type="NCBI Taxonomy" id="38151"/>
    <lineage>
        <taxon>Eukaryota</taxon>
        <taxon>Metazoa</taxon>
        <taxon>Ecdysozoa</taxon>
        <taxon>Arthropoda</taxon>
        <taxon>Hexapoda</taxon>
        <taxon>Insecta</taxon>
        <taxon>Pterygota</taxon>
        <taxon>Neoptera</taxon>
        <taxon>Paraneoptera</taxon>
        <taxon>Hemiptera</taxon>
        <taxon>Auchenorrhyncha</taxon>
        <taxon>Cercopoidea</taxon>
        <taxon>Clastopteridae</taxon>
        <taxon>Clastoptera</taxon>
    </lineage>
</organism>
<protein>
    <submittedName>
        <fullName evidence="1">Uncharacterized protein</fullName>
    </submittedName>
</protein>
<sequence>ISTAESTNILDSINDVFINESKTIPTSSKLNKNVTEKDQILISTSKNNTDKVFQTTEINSTDSSKESVTEQILLKTAAKPEDQKKSIFQKTSITEFLQATS</sequence>
<dbReference type="EMBL" id="GEDC01014352">
    <property type="protein sequence ID" value="JAS22946.1"/>
    <property type="molecule type" value="Transcribed_RNA"/>
</dbReference>
<reference evidence="1" key="1">
    <citation type="submission" date="2015-12" db="EMBL/GenBank/DDBJ databases">
        <title>De novo transcriptome assembly of four potential Pierce s Disease insect vectors from Arizona vineyards.</title>
        <authorList>
            <person name="Tassone E.E."/>
        </authorList>
    </citation>
    <scope>NUCLEOTIDE SEQUENCE</scope>
</reference>
<feature type="non-terminal residue" evidence="1">
    <location>
        <position position="1"/>
    </location>
</feature>